<dbReference type="Pfam" id="PF00226">
    <property type="entry name" value="DnaJ"/>
    <property type="match status" value="1"/>
</dbReference>
<organism evidence="3 4">
    <name type="scientific">Puccinia striiformis f. sp. tritici PST-78</name>
    <dbReference type="NCBI Taxonomy" id="1165861"/>
    <lineage>
        <taxon>Eukaryota</taxon>
        <taxon>Fungi</taxon>
        <taxon>Dikarya</taxon>
        <taxon>Basidiomycota</taxon>
        <taxon>Pucciniomycotina</taxon>
        <taxon>Pucciniomycetes</taxon>
        <taxon>Pucciniales</taxon>
        <taxon>Pucciniaceae</taxon>
        <taxon>Puccinia</taxon>
    </lineage>
</organism>
<protein>
    <recommendedName>
        <fullName evidence="2">J domain-containing protein</fullName>
    </recommendedName>
</protein>
<accession>A0A0L0UYH2</accession>
<evidence type="ECO:0000256" key="1">
    <source>
        <dbReference type="SAM" id="MobiDB-lite"/>
    </source>
</evidence>
<dbReference type="Gene3D" id="1.25.40.10">
    <property type="entry name" value="Tetratricopeptide repeat domain"/>
    <property type="match status" value="1"/>
</dbReference>
<feature type="region of interest" description="Disordered" evidence="1">
    <location>
        <begin position="1"/>
        <end position="24"/>
    </location>
</feature>
<evidence type="ECO:0000313" key="4">
    <source>
        <dbReference type="Proteomes" id="UP000054564"/>
    </source>
</evidence>
<comment type="caution">
    <text evidence="3">The sequence shown here is derived from an EMBL/GenBank/DDBJ whole genome shotgun (WGS) entry which is preliminary data.</text>
</comment>
<evidence type="ECO:0000259" key="2">
    <source>
        <dbReference type="PROSITE" id="PS50076"/>
    </source>
</evidence>
<dbReference type="InterPro" id="IPR001623">
    <property type="entry name" value="DnaJ_domain"/>
</dbReference>
<dbReference type="InterPro" id="IPR036869">
    <property type="entry name" value="J_dom_sf"/>
</dbReference>
<feature type="domain" description="J" evidence="2">
    <location>
        <begin position="310"/>
        <end position="371"/>
    </location>
</feature>
<keyword evidence="4" id="KW-1185">Reference proteome</keyword>
<dbReference type="SMART" id="SM00271">
    <property type="entry name" value="DnaJ"/>
    <property type="match status" value="1"/>
</dbReference>
<dbReference type="CDD" id="cd06257">
    <property type="entry name" value="DnaJ"/>
    <property type="match status" value="1"/>
</dbReference>
<dbReference type="Proteomes" id="UP000054564">
    <property type="component" value="Unassembled WGS sequence"/>
</dbReference>
<sequence length="385" mass="43366">MSGPTQLKRSRGDSPDTGVPVLLETTTNPDDEARISSKSSKLAHMESAMTAVSTTNHIQICYNRGLHKMENLAYAGAASIFEHTVQNYNSHFHSQNTLPTKELRDLLLRIHDQLVQCYIQLGSFEKAEDLLNKLLFNNDSLTITYGHSLYSQFAKLFSVVKNRKLTQVQKKVIPHEDLLYSRVSRDAWLGQRCLAEKNFNLAKKFFENALNVQSPGTEGPVHQIMILSFLGLSLSHLASHSLEQASDVLARAWNTNHPSSIKPNHSLFSEVVRRKFDLDHWSNYSSSQQDQIIQTELEKCESPGNSNYYCYYQLLLVHPTADPKIIHKSYTQLSLRLHPDKGGSTGLMRLLNDASDTLADPEKRAVYDINHGSCEGFNATHGNLL</sequence>
<dbReference type="SUPFAM" id="SSF48452">
    <property type="entry name" value="TPR-like"/>
    <property type="match status" value="1"/>
</dbReference>
<dbReference type="PROSITE" id="PS50076">
    <property type="entry name" value="DNAJ_2"/>
    <property type="match status" value="1"/>
</dbReference>
<evidence type="ECO:0000313" key="3">
    <source>
        <dbReference type="EMBL" id="KNE91809.1"/>
    </source>
</evidence>
<gene>
    <name evidence="3" type="ORF">PSTG_14769</name>
</gene>
<dbReference type="STRING" id="1165861.A0A0L0UYH2"/>
<reference evidence="4" key="1">
    <citation type="submission" date="2014-03" db="EMBL/GenBank/DDBJ databases">
        <title>The Genome Sequence of Puccinia striiformis f. sp. tritici PST-78.</title>
        <authorList>
            <consortium name="The Broad Institute Genome Sequencing Platform"/>
            <person name="Cuomo C."/>
            <person name="Hulbert S."/>
            <person name="Chen X."/>
            <person name="Walker B."/>
            <person name="Young S.K."/>
            <person name="Zeng Q."/>
            <person name="Gargeya S."/>
            <person name="Fitzgerald M."/>
            <person name="Haas B."/>
            <person name="Abouelleil A."/>
            <person name="Alvarado L."/>
            <person name="Arachchi H.M."/>
            <person name="Berlin A.M."/>
            <person name="Chapman S.B."/>
            <person name="Goldberg J."/>
            <person name="Griggs A."/>
            <person name="Gujja S."/>
            <person name="Hansen M."/>
            <person name="Howarth C."/>
            <person name="Imamovic A."/>
            <person name="Larimer J."/>
            <person name="McCowan C."/>
            <person name="Montmayeur A."/>
            <person name="Murphy C."/>
            <person name="Neiman D."/>
            <person name="Pearson M."/>
            <person name="Priest M."/>
            <person name="Roberts A."/>
            <person name="Saif S."/>
            <person name="Shea T."/>
            <person name="Sisk P."/>
            <person name="Sykes S."/>
            <person name="Wortman J."/>
            <person name="Nusbaum C."/>
            <person name="Birren B."/>
        </authorList>
    </citation>
    <scope>NUCLEOTIDE SEQUENCE [LARGE SCALE GENOMIC DNA]</scope>
    <source>
        <strain evidence="4">race PST-78</strain>
    </source>
</reference>
<proteinExistence type="predicted"/>
<name>A0A0L0UYH2_9BASI</name>
<dbReference type="InterPro" id="IPR011990">
    <property type="entry name" value="TPR-like_helical_dom_sf"/>
</dbReference>
<dbReference type="EMBL" id="AJIL01000187">
    <property type="protein sequence ID" value="KNE91809.1"/>
    <property type="molecule type" value="Genomic_DNA"/>
</dbReference>
<dbReference type="Gene3D" id="1.10.287.110">
    <property type="entry name" value="DnaJ domain"/>
    <property type="match status" value="1"/>
</dbReference>
<dbReference type="AlphaFoldDB" id="A0A0L0UYH2"/>
<dbReference type="SUPFAM" id="SSF46565">
    <property type="entry name" value="Chaperone J-domain"/>
    <property type="match status" value="1"/>
</dbReference>